<sequence length="145" mass="15538">MARLGSARLGSARLGSARLGSARLGSARLGSARLGSARLGSARLGSAQQQLGQIGLQLSTFHFENALVTTEASMQAHVHSPSAHLATQSPRTCGGRARRWQRGIEGEVLKARRVTSKFPGAELEMTSKGECAREKERKEDRKEDA</sequence>
<evidence type="ECO:0000313" key="2">
    <source>
        <dbReference type="Proteomes" id="UP001207468"/>
    </source>
</evidence>
<gene>
    <name evidence="1" type="ORF">F5148DRAFT_1371320</name>
</gene>
<reference evidence="1" key="1">
    <citation type="submission" date="2021-03" db="EMBL/GenBank/DDBJ databases">
        <title>Evolutionary priming and transition to the ectomycorrhizal habit in an iconic lineage of mushroom-forming fungi: is preadaptation a requirement?</title>
        <authorList>
            <consortium name="DOE Joint Genome Institute"/>
            <person name="Looney B.P."/>
            <person name="Miyauchi S."/>
            <person name="Morin E."/>
            <person name="Drula E."/>
            <person name="Courty P.E."/>
            <person name="Chicoki N."/>
            <person name="Fauchery L."/>
            <person name="Kohler A."/>
            <person name="Kuo A."/>
            <person name="LaButti K."/>
            <person name="Pangilinan J."/>
            <person name="Lipzen A."/>
            <person name="Riley R."/>
            <person name="Andreopoulos W."/>
            <person name="He G."/>
            <person name="Johnson J."/>
            <person name="Barry K.W."/>
            <person name="Grigoriev I.V."/>
            <person name="Nagy L."/>
            <person name="Hibbett D."/>
            <person name="Henrissat B."/>
            <person name="Matheny P.B."/>
            <person name="Labbe J."/>
            <person name="Martin A.F."/>
        </authorList>
    </citation>
    <scope>NUCLEOTIDE SEQUENCE</scope>
    <source>
        <strain evidence="1">BPL698</strain>
    </source>
</reference>
<dbReference type="EMBL" id="JAGFNK010000609">
    <property type="protein sequence ID" value="KAI9447102.1"/>
    <property type="molecule type" value="Genomic_DNA"/>
</dbReference>
<proteinExistence type="predicted"/>
<protein>
    <submittedName>
        <fullName evidence="1">Uncharacterized protein</fullName>
    </submittedName>
</protein>
<keyword evidence="2" id="KW-1185">Reference proteome</keyword>
<organism evidence="1 2">
    <name type="scientific">Russula earlei</name>
    <dbReference type="NCBI Taxonomy" id="71964"/>
    <lineage>
        <taxon>Eukaryota</taxon>
        <taxon>Fungi</taxon>
        <taxon>Dikarya</taxon>
        <taxon>Basidiomycota</taxon>
        <taxon>Agaricomycotina</taxon>
        <taxon>Agaricomycetes</taxon>
        <taxon>Russulales</taxon>
        <taxon>Russulaceae</taxon>
        <taxon>Russula</taxon>
    </lineage>
</organism>
<name>A0ACC0TU68_9AGAM</name>
<accession>A0ACC0TU68</accession>
<comment type="caution">
    <text evidence="1">The sequence shown here is derived from an EMBL/GenBank/DDBJ whole genome shotgun (WGS) entry which is preliminary data.</text>
</comment>
<evidence type="ECO:0000313" key="1">
    <source>
        <dbReference type="EMBL" id="KAI9447102.1"/>
    </source>
</evidence>
<dbReference type="Proteomes" id="UP001207468">
    <property type="component" value="Unassembled WGS sequence"/>
</dbReference>